<reference evidence="5 6" key="1">
    <citation type="journal article" date="2016" name="Nat. Commun.">
        <title>Thousands of microbial genomes shed light on interconnected biogeochemical processes in an aquifer system.</title>
        <authorList>
            <person name="Anantharaman K."/>
            <person name="Brown C.T."/>
            <person name="Hug L.A."/>
            <person name="Sharon I."/>
            <person name="Castelle C.J."/>
            <person name="Probst A.J."/>
            <person name="Thomas B.C."/>
            <person name="Singh A."/>
            <person name="Wilkins M.J."/>
            <person name="Karaoz U."/>
            <person name="Brodie E.L."/>
            <person name="Williams K.H."/>
            <person name="Hubbard S.S."/>
            <person name="Banfield J.F."/>
        </authorList>
    </citation>
    <scope>NUCLEOTIDE SEQUENCE [LARGE SCALE GENOMIC DNA]</scope>
</reference>
<evidence type="ECO:0000313" key="6">
    <source>
        <dbReference type="Proteomes" id="UP000178815"/>
    </source>
</evidence>
<dbReference type="STRING" id="1798481.A2678_01940"/>
<organism evidence="5 6">
    <name type="scientific">Candidatus Kaiserbacteria bacterium RIFCSPHIGHO2_01_FULL_53_31</name>
    <dbReference type="NCBI Taxonomy" id="1798481"/>
    <lineage>
        <taxon>Bacteria</taxon>
        <taxon>Candidatus Kaiseribacteriota</taxon>
    </lineage>
</organism>
<accession>A0A1F6CHA1</accession>
<dbReference type="GO" id="GO:0003676">
    <property type="term" value="F:nucleic acid binding"/>
    <property type="evidence" value="ECO:0007669"/>
    <property type="project" value="InterPro"/>
</dbReference>
<keyword evidence="2 3" id="KW-0067">ATP-binding</keyword>
<dbReference type="EMBL" id="MFKU01000010">
    <property type="protein sequence ID" value="OGG48606.1"/>
    <property type="molecule type" value="Genomic_DNA"/>
</dbReference>
<proteinExistence type="predicted"/>
<protein>
    <recommendedName>
        <fullName evidence="4">ATP-cone domain-containing protein</fullName>
    </recommendedName>
</protein>
<name>A0A1F6CHA1_9BACT</name>
<sequence>MTPLPAIRKADGTTETFDPIRLVSSLKRAGAGAHTAERIAETISNTVTQGASSREVYTRAFTLLRREARPIAARYALRRALFELGPTGHPFEDFISHLYRADGWQVETRKIIKGHCVSHEVDFYASHKDQGVHLAAELKYHNDPGYKTDLKVALYVKSRFDDIFNCDATARACPIDRGLLVTNTKFTTEAIAYAECAGVELLGWGYPMQDSLFMRMSRASVYPVTALTGLTRAEKRILIEQGTIAVDEVLRDRRTLDALHLSGERTGELLAEADGLLALPHVTADVVAAESYGV</sequence>
<dbReference type="AlphaFoldDB" id="A0A1F6CHA1"/>
<dbReference type="SUPFAM" id="SSF52980">
    <property type="entry name" value="Restriction endonuclease-like"/>
    <property type="match status" value="1"/>
</dbReference>
<evidence type="ECO:0000256" key="1">
    <source>
        <dbReference type="ARBA" id="ARBA00022741"/>
    </source>
</evidence>
<dbReference type="InterPro" id="IPR011856">
    <property type="entry name" value="tRNA_endonuc-like_dom_sf"/>
</dbReference>
<evidence type="ECO:0000259" key="4">
    <source>
        <dbReference type="PROSITE" id="PS51161"/>
    </source>
</evidence>
<feature type="domain" description="ATP-cone" evidence="4">
    <location>
        <begin position="5"/>
        <end position="86"/>
    </location>
</feature>
<dbReference type="Gene3D" id="3.40.1350.10">
    <property type="match status" value="1"/>
</dbReference>
<comment type="caution">
    <text evidence="5">The sequence shown here is derived from an EMBL/GenBank/DDBJ whole genome shotgun (WGS) entry which is preliminary data.</text>
</comment>
<evidence type="ECO:0000313" key="5">
    <source>
        <dbReference type="EMBL" id="OGG48606.1"/>
    </source>
</evidence>
<evidence type="ECO:0000256" key="2">
    <source>
        <dbReference type="ARBA" id="ARBA00022840"/>
    </source>
</evidence>
<dbReference type="PROSITE" id="PS51161">
    <property type="entry name" value="ATP_CONE"/>
    <property type="match status" value="1"/>
</dbReference>
<keyword evidence="1 3" id="KW-0547">Nucleotide-binding</keyword>
<dbReference type="InterPro" id="IPR011335">
    <property type="entry name" value="Restrct_endonuc-II-like"/>
</dbReference>
<dbReference type="GO" id="GO:0005524">
    <property type="term" value="F:ATP binding"/>
    <property type="evidence" value="ECO:0007669"/>
    <property type="project" value="UniProtKB-UniRule"/>
</dbReference>
<dbReference type="Proteomes" id="UP000178815">
    <property type="component" value="Unassembled WGS sequence"/>
</dbReference>
<gene>
    <name evidence="5" type="ORF">A2678_01940</name>
</gene>
<evidence type="ECO:0000256" key="3">
    <source>
        <dbReference type="PROSITE-ProRule" id="PRU00492"/>
    </source>
</evidence>
<dbReference type="InterPro" id="IPR005144">
    <property type="entry name" value="ATP-cone_dom"/>
</dbReference>